<dbReference type="PANTHER" id="PTHR11003">
    <property type="entry name" value="POTASSIUM CHANNEL, SUBFAMILY K"/>
    <property type="match status" value="1"/>
</dbReference>
<accession>A0A2A4CMC0</accession>
<evidence type="ECO:0000256" key="3">
    <source>
        <dbReference type="ARBA" id="ARBA00022692"/>
    </source>
</evidence>
<feature type="domain" description="Potassium channel" evidence="9">
    <location>
        <begin position="30"/>
        <end position="103"/>
    </location>
</feature>
<dbReference type="GO" id="GO:0005886">
    <property type="term" value="C:plasma membrane"/>
    <property type="evidence" value="ECO:0007669"/>
    <property type="project" value="TreeGrafter"/>
</dbReference>
<feature type="transmembrane region" description="Helical" evidence="8">
    <location>
        <begin position="78"/>
        <end position="96"/>
    </location>
</feature>
<dbReference type="GO" id="GO:0022841">
    <property type="term" value="F:potassium ion leak channel activity"/>
    <property type="evidence" value="ECO:0007669"/>
    <property type="project" value="TreeGrafter"/>
</dbReference>
<keyword evidence="2" id="KW-0813">Transport</keyword>
<feature type="transmembrane region" description="Helical" evidence="8">
    <location>
        <begin position="24"/>
        <end position="42"/>
    </location>
</feature>
<evidence type="ECO:0000313" key="10">
    <source>
        <dbReference type="EMBL" id="PCD75530.1"/>
    </source>
</evidence>
<dbReference type="EMBL" id="NTJD01000017">
    <property type="protein sequence ID" value="PCD75530.1"/>
    <property type="molecule type" value="Genomic_DNA"/>
</dbReference>
<keyword evidence="4 8" id="KW-1133">Transmembrane helix</keyword>
<evidence type="ECO:0000256" key="4">
    <source>
        <dbReference type="ARBA" id="ARBA00022989"/>
    </source>
</evidence>
<evidence type="ECO:0000256" key="7">
    <source>
        <dbReference type="ARBA" id="ARBA00023303"/>
    </source>
</evidence>
<dbReference type="GO" id="GO:0030322">
    <property type="term" value="P:stabilization of membrane potential"/>
    <property type="evidence" value="ECO:0007669"/>
    <property type="project" value="TreeGrafter"/>
</dbReference>
<feature type="transmembrane region" description="Helical" evidence="8">
    <location>
        <begin position="49"/>
        <end position="66"/>
    </location>
</feature>
<dbReference type="RefSeq" id="WP_096434582.1">
    <property type="nucleotide sequence ID" value="NZ_NTJD01000017.1"/>
</dbReference>
<keyword evidence="6 8" id="KW-0472">Membrane</keyword>
<evidence type="ECO:0000256" key="8">
    <source>
        <dbReference type="SAM" id="Phobius"/>
    </source>
</evidence>
<dbReference type="Pfam" id="PF07885">
    <property type="entry name" value="Ion_trans_2"/>
    <property type="match status" value="1"/>
</dbReference>
<keyword evidence="11" id="KW-1185">Reference proteome</keyword>
<dbReference type="PANTHER" id="PTHR11003:SF291">
    <property type="entry name" value="IP11374P"/>
    <property type="match status" value="1"/>
</dbReference>
<keyword evidence="3 8" id="KW-0812">Transmembrane</keyword>
<evidence type="ECO:0000259" key="9">
    <source>
        <dbReference type="Pfam" id="PF07885"/>
    </source>
</evidence>
<dbReference type="SUPFAM" id="SSF81324">
    <property type="entry name" value="Voltage-gated potassium channels"/>
    <property type="match status" value="1"/>
</dbReference>
<keyword evidence="7" id="KW-0407">Ion channel</keyword>
<protein>
    <submittedName>
        <fullName evidence="10">Transporter</fullName>
    </submittedName>
</protein>
<name>A0A2A4CMC0_9RHOB</name>
<comment type="caution">
    <text evidence="10">The sequence shown here is derived from an EMBL/GenBank/DDBJ whole genome shotgun (WGS) entry which is preliminary data.</text>
</comment>
<evidence type="ECO:0000256" key="5">
    <source>
        <dbReference type="ARBA" id="ARBA00023065"/>
    </source>
</evidence>
<gene>
    <name evidence="10" type="ORF">CLN94_13685</name>
</gene>
<evidence type="ECO:0000313" key="11">
    <source>
        <dbReference type="Proteomes" id="UP000243507"/>
    </source>
</evidence>
<dbReference type="GO" id="GO:0015271">
    <property type="term" value="F:outward rectifier potassium channel activity"/>
    <property type="evidence" value="ECO:0007669"/>
    <property type="project" value="TreeGrafter"/>
</dbReference>
<organism evidence="10 11">
    <name type="scientific">Pseudothioclava arenosa</name>
    <dbReference type="NCBI Taxonomy" id="1795308"/>
    <lineage>
        <taxon>Bacteria</taxon>
        <taxon>Pseudomonadati</taxon>
        <taxon>Pseudomonadota</taxon>
        <taxon>Alphaproteobacteria</taxon>
        <taxon>Rhodobacterales</taxon>
        <taxon>Paracoccaceae</taxon>
        <taxon>Pseudothioclava</taxon>
    </lineage>
</organism>
<keyword evidence="5" id="KW-0406">Ion transport</keyword>
<evidence type="ECO:0000256" key="2">
    <source>
        <dbReference type="ARBA" id="ARBA00022448"/>
    </source>
</evidence>
<dbReference type="InterPro" id="IPR013099">
    <property type="entry name" value="K_chnl_dom"/>
</dbReference>
<dbReference type="Proteomes" id="UP000243507">
    <property type="component" value="Unassembled WGS sequence"/>
</dbReference>
<comment type="subcellular location">
    <subcellularLocation>
        <location evidence="1">Membrane</location>
        <topology evidence="1">Multi-pass membrane protein</topology>
    </subcellularLocation>
</comment>
<sequence>MLSFAITFVRLLKAIVHSWSAPMFRANFALAVLILLSATLFYHSVEEWSWIDALYFSVTTISTVGLGDLSPRTDLGKLFTIIYIFVGVGVFVALFAQFARALLKVEGDNKEPPSQKQLTKSDDA</sequence>
<dbReference type="Gene3D" id="1.10.287.70">
    <property type="match status" value="1"/>
</dbReference>
<dbReference type="AlphaFoldDB" id="A0A2A4CMC0"/>
<reference evidence="10 11" key="1">
    <citation type="submission" date="2017-09" db="EMBL/GenBank/DDBJ databases">
        <title>A multilocus sequence analysis scheme for characterization of bacteria in the genus Thioclava.</title>
        <authorList>
            <person name="Liu Y."/>
            <person name="Shao Z."/>
        </authorList>
    </citation>
    <scope>NUCLEOTIDE SEQUENCE [LARGE SCALE GENOMIC DNA]</scope>
    <source>
        <strain evidence="10 11">CAU 1312</strain>
    </source>
</reference>
<proteinExistence type="predicted"/>
<evidence type="ECO:0000256" key="6">
    <source>
        <dbReference type="ARBA" id="ARBA00023136"/>
    </source>
</evidence>
<dbReference type="OrthoDB" id="9799090at2"/>
<dbReference type="InterPro" id="IPR003280">
    <property type="entry name" value="2pore_dom_K_chnl"/>
</dbReference>
<evidence type="ECO:0000256" key="1">
    <source>
        <dbReference type="ARBA" id="ARBA00004141"/>
    </source>
</evidence>